<reference evidence="1 2" key="1">
    <citation type="journal article" date="2010" name="Stand. Genomic Sci.">
        <title>Complete genome sequence of Segniliparus rotundus type strain (CDC 1076).</title>
        <authorList>
            <person name="Sikorski J."/>
            <person name="Lapidus A."/>
            <person name="Copeland A."/>
            <person name="Misra M."/>
            <person name="Glavina Del Rio T."/>
            <person name="Nolan M."/>
            <person name="Lucas S."/>
            <person name="Chen F."/>
            <person name="Tice H."/>
            <person name="Cheng J.F."/>
            <person name="Jando M."/>
            <person name="Schneider S."/>
            <person name="Bruce D."/>
            <person name="Goodwin L."/>
            <person name="Pitluck S."/>
            <person name="Liolios K."/>
            <person name="Mikhailova N."/>
            <person name="Pati A."/>
            <person name="Ivanova N."/>
            <person name="Mavromatis K."/>
            <person name="Chen A."/>
            <person name="Palaniappan K."/>
            <person name="Chertkov O."/>
            <person name="Land M."/>
            <person name="Hauser L."/>
            <person name="Chang Y.J."/>
            <person name="Jeffries C.D."/>
            <person name="Brettin T."/>
            <person name="Detter J.C."/>
            <person name="Han C."/>
            <person name="Rohde M."/>
            <person name="Goker M."/>
            <person name="Bristow J."/>
            <person name="Eisen J.A."/>
            <person name="Markowitz V."/>
            <person name="Hugenholtz P."/>
            <person name="Kyrpides N.C."/>
            <person name="Klenk H.P."/>
        </authorList>
    </citation>
    <scope>NUCLEOTIDE SEQUENCE [LARGE SCALE GENOMIC DNA]</scope>
    <source>
        <strain evidence="2">ATCC BAA-972 / CDC 1076 / CIP 108378 / DSM 44985 / JCM 13578</strain>
    </source>
</reference>
<dbReference type="STRING" id="640132.Srot_1834"/>
<dbReference type="HOGENOM" id="CLU_2636025_0_0_11"/>
<evidence type="ECO:0000313" key="2">
    <source>
        <dbReference type="Proteomes" id="UP000002247"/>
    </source>
</evidence>
<dbReference type="EMBL" id="CP001958">
    <property type="protein sequence ID" value="ADG98294.1"/>
    <property type="molecule type" value="Genomic_DNA"/>
</dbReference>
<accession>D6Z8L4</accession>
<keyword evidence="2" id="KW-1185">Reference proteome</keyword>
<protein>
    <submittedName>
        <fullName evidence="1">Uncharacterized protein</fullName>
    </submittedName>
</protein>
<organism evidence="1 2">
    <name type="scientific">Segniliparus rotundus (strain ATCC BAA-972 / CDC 1076 / CIP 108378 / DSM 44985 / JCM 13578)</name>
    <dbReference type="NCBI Taxonomy" id="640132"/>
    <lineage>
        <taxon>Bacteria</taxon>
        <taxon>Bacillati</taxon>
        <taxon>Actinomycetota</taxon>
        <taxon>Actinomycetes</taxon>
        <taxon>Mycobacteriales</taxon>
        <taxon>Segniliparaceae</taxon>
        <taxon>Segniliparus</taxon>
    </lineage>
</organism>
<dbReference type="AlphaFoldDB" id="D6Z8L4"/>
<dbReference type="Proteomes" id="UP000002247">
    <property type="component" value="Chromosome"/>
</dbReference>
<dbReference type="KEGG" id="srt:Srot_1834"/>
<evidence type="ECO:0000313" key="1">
    <source>
        <dbReference type="EMBL" id="ADG98294.1"/>
    </source>
</evidence>
<sequence length="77" mass="7898">MRRQALGLNLNGPLPSCSGASRTVCVPLRAPARVGMSATSSLRLSPCQSASAVAKTTDWLDGKTKRPQLGAASAISC</sequence>
<gene>
    <name evidence="1" type="ordered locus">Srot_1834</name>
</gene>
<proteinExistence type="predicted"/>
<name>D6Z8L4_SEGRD</name>